<dbReference type="EMBL" id="JAAGNC010000043">
    <property type="protein sequence ID" value="NEC55301.1"/>
    <property type="molecule type" value="Genomic_DNA"/>
</dbReference>
<dbReference type="InterPro" id="IPR057326">
    <property type="entry name" value="KR_dom"/>
</dbReference>
<gene>
    <name evidence="5" type="ORF">G3I59_06735</name>
</gene>
<proteinExistence type="inferred from homology"/>
<comment type="similarity">
    <text evidence="1 3">Belongs to the short-chain dehydrogenases/reductases (SDR) family.</text>
</comment>
<dbReference type="Gene3D" id="3.40.50.720">
    <property type="entry name" value="NAD(P)-binding Rossmann-like Domain"/>
    <property type="match status" value="1"/>
</dbReference>
<dbReference type="Pfam" id="PF00106">
    <property type="entry name" value="adh_short"/>
    <property type="match status" value="1"/>
</dbReference>
<organism evidence="5 6">
    <name type="scientific">Amycolatopsis rubida</name>
    <dbReference type="NCBI Taxonomy" id="112413"/>
    <lineage>
        <taxon>Bacteria</taxon>
        <taxon>Bacillati</taxon>
        <taxon>Actinomycetota</taxon>
        <taxon>Actinomycetes</taxon>
        <taxon>Pseudonocardiales</taxon>
        <taxon>Pseudonocardiaceae</taxon>
        <taxon>Amycolatopsis</taxon>
    </lineage>
</organism>
<accession>A0ABX0BR00</accession>
<feature type="domain" description="Ketoreductase" evidence="4">
    <location>
        <begin position="30"/>
        <end position="209"/>
    </location>
</feature>
<dbReference type="InterPro" id="IPR020904">
    <property type="entry name" value="Sc_DH/Rdtase_CS"/>
</dbReference>
<dbReference type="PANTHER" id="PTHR44196:SF1">
    <property type="entry name" value="DEHYDROGENASE_REDUCTASE SDR FAMILY MEMBER 7B"/>
    <property type="match status" value="1"/>
</dbReference>
<comment type="caution">
    <text evidence="5">The sequence shown here is derived from an EMBL/GenBank/DDBJ whole genome shotgun (WGS) entry which is preliminary data.</text>
</comment>
<dbReference type="CDD" id="cd05233">
    <property type="entry name" value="SDR_c"/>
    <property type="match status" value="1"/>
</dbReference>
<dbReference type="SUPFAM" id="SSF51735">
    <property type="entry name" value="NAD(P)-binding Rossmann-fold domains"/>
    <property type="match status" value="1"/>
</dbReference>
<evidence type="ECO:0000256" key="3">
    <source>
        <dbReference type="RuleBase" id="RU000363"/>
    </source>
</evidence>
<name>A0ABX0BR00_9PSEU</name>
<sequence length="276" mass="28643">MVVPAFAALGGHHAAHGPPSGRAARRLMARTALVTGASSGIGTATARQLARSGVQVVLHGRNEDRLAALAEETGGTALAADLAHPGAAADLAERALAVTGSVDLLVNNAGLGWAGPLPELSEERLRLLVTVNLTAPLDLTRALLPAMLERDRGQIVFVSSIAGRTGVAGEAVYAAAKSGVDAFADSLRFELHGTGVTVGIVVPGVVRTEFFERRGRPYTRGTPRPVSAERVAAAVVRAAARPGDYYVPRWLRIPVALRGTAPGLYRALATRFGTES</sequence>
<evidence type="ECO:0000256" key="2">
    <source>
        <dbReference type="ARBA" id="ARBA00023002"/>
    </source>
</evidence>
<dbReference type="Proteomes" id="UP000470404">
    <property type="component" value="Unassembled WGS sequence"/>
</dbReference>
<dbReference type="InterPro" id="IPR036291">
    <property type="entry name" value="NAD(P)-bd_dom_sf"/>
</dbReference>
<dbReference type="InterPro" id="IPR002347">
    <property type="entry name" value="SDR_fam"/>
</dbReference>
<dbReference type="PANTHER" id="PTHR44196">
    <property type="entry name" value="DEHYDROGENASE/REDUCTASE SDR FAMILY MEMBER 7B"/>
    <property type="match status" value="1"/>
</dbReference>
<reference evidence="5 6" key="1">
    <citation type="submission" date="2020-01" db="EMBL/GenBank/DDBJ databases">
        <title>Insect and environment-associated Actinomycetes.</title>
        <authorList>
            <person name="Currrie C."/>
            <person name="Chevrette M."/>
            <person name="Carlson C."/>
            <person name="Stubbendieck R."/>
            <person name="Wendt-Pienkowski E."/>
        </authorList>
    </citation>
    <scope>NUCLEOTIDE SEQUENCE [LARGE SCALE GENOMIC DNA]</scope>
    <source>
        <strain evidence="5 6">SID8386</strain>
    </source>
</reference>
<evidence type="ECO:0000256" key="1">
    <source>
        <dbReference type="ARBA" id="ARBA00006484"/>
    </source>
</evidence>
<dbReference type="PRINTS" id="PR00081">
    <property type="entry name" value="GDHRDH"/>
</dbReference>
<dbReference type="PROSITE" id="PS00061">
    <property type="entry name" value="ADH_SHORT"/>
    <property type="match status" value="1"/>
</dbReference>
<evidence type="ECO:0000259" key="4">
    <source>
        <dbReference type="SMART" id="SM00822"/>
    </source>
</evidence>
<keyword evidence="2" id="KW-0560">Oxidoreductase</keyword>
<dbReference type="PRINTS" id="PR00080">
    <property type="entry name" value="SDRFAMILY"/>
</dbReference>
<evidence type="ECO:0000313" key="6">
    <source>
        <dbReference type="Proteomes" id="UP000470404"/>
    </source>
</evidence>
<evidence type="ECO:0000313" key="5">
    <source>
        <dbReference type="EMBL" id="NEC55301.1"/>
    </source>
</evidence>
<keyword evidence="6" id="KW-1185">Reference proteome</keyword>
<protein>
    <submittedName>
        <fullName evidence="5">SDR family NAD(P)-dependent oxidoreductase</fullName>
    </submittedName>
</protein>
<dbReference type="SMART" id="SM00822">
    <property type="entry name" value="PKS_KR"/>
    <property type="match status" value="1"/>
</dbReference>
<dbReference type="PIRSF" id="PIRSF000126">
    <property type="entry name" value="11-beta-HSD1"/>
    <property type="match status" value="1"/>
</dbReference>